<proteinExistence type="predicted"/>
<keyword evidence="3" id="KW-1185">Reference proteome</keyword>
<dbReference type="EMBL" id="CP016543">
    <property type="protein sequence ID" value="ANU24196.1"/>
    <property type="molecule type" value="Genomic_DNA"/>
</dbReference>
<evidence type="ECO:0000256" key="1">
    <source>
        <dbReference type="SAM" id="Phobius"/>
    </source>
</evidence>
<sequence length="180" mass="20997">MSFSCFGAEVRVLGIFIQWLPAVSVIVAAFATFVTYRSYLANQRFAEANYKPILRVKKTRAYRDFWGVLFENELNRYCLIKTVTFTDERVKCEYAGHMVVTEDNSMFNRNLALEPTKDVGPFVKLIAQNNEKIIGEIVLEVESFLGQKYKITTPEIIFENKDIKNQNRMWLEFLKVEKVK</sequence>
<dbReference type="KEGG" id="pdg:BCM40_12910"/>
<evidence type="ECO:0000313" key="3">
    <source>
        <dbReference type="Proteomes" id="UP000092495"/>
    </source>
</evidence>
<dbReference type="AlphaFoldDB" id="A0A1C7EKL2"/>
<gene>
    <name evidence="2" type="ORF">BCM40_12910</name>
</gene>
<name>A0A1C7EKL2_9BACL</name>
<keyword evidence="1" id="KW-1133">Transmembrane helix</keyword>
<protein>
    <submittedName>
        <fullName evidence="2">Uncharacterized protein</fullName>
    </submittedName>
</protein>
<feature type="transmembrane region" description="Helical" evidence="1">
    <location>
        <begin position="12"/>
        <end position="36"/>
    </location>
</feature>
<keyword evidence="1" id="KW-0472">Membrane</keyword>
<dbReference type="Proteomes" id="UP000092495">
    <property type="component" value="Chromosome"/>
</dbReference>
<keyword evidence="1" id="KW-0812">Transmembrane</keyword>
<organism evidence="2 3">
    <name type="scientific">Planococcus donghaensis</name>
    <dbReference type="NCBI Taxonomy" id="414778"/>
    <lineage>
        <taxon>Bacteria</taxon>
        <taxon>Bacillati</taxon>
        <taxon>Bacillota</taxon>
        <taxon>Bacilli</taxon>
        <taxon>Bacillales</taxon>
        <taxon>Caryophanaceae</taxon>
        <taxon>Planococcus</taxon>
    </lineage>
</organism>
<reference evidence="2" key="1">
    <citation type="submission" date="2016-10" db="EMBL/GenBank/DDBJ databases">
        <authorList>
            <person name="See-Too W.S."/>
        </authorList>
    </citation>
    <scope>NUCLEOTIDE SEQUENCE</scope>
    <source>
        <strain evidence="2">DSM 22276</strain>
    </source>
</reference>
<accession>A0A1C7EKL2</accession>
<evidence type="ECO:0000313" key="2">
    <source>
        <dbReference type="EMBL" id="ANU24196.1"/>
    </source>
</evidence>